<keyword evidence="4" id="KW-0249">Electron transport</keyword>
<sequence>MYVCICNAIRECELRKAARTSCGDAEALYAQIGRPPQCGQCIDEAEEIIAEERVSTRVPVPRPASDPYRPLHS</sequence>
<evidence type="ECO:0000313" key="11">
    <source>
        <dbReference type="EMBL" id="MET1755554.1"/>
    </source>
</evidence>
<evidence type="ECO:0000259" key="10">
    <source>
        <dbReference type="Pfam" id="PF04324"/>
    </source>
</evidence>
<dbReference type="PANTHER" id="PTHR37424">
    <property type="entry name" value="BACTERIOFERRITIN-ASSOCIATED FERREDOXIN"/>
    <property type="match status" value="1"/>
</dbReference>
<keyword evidence="6" id="KW-0411">Iron-sulfur</keyword>
<feature type="region of interest" description="Disordered" evidence="9">
    <location>
        <begin position="54"/>
        <end position="73"/>
    </location>
</feature>
<dbReference type="InterPro" id="IPR007419">
    <property type="entry name" value="BFD-like_2Fe2S-bd_dom"/>
</dbReference>
<keyword evidence="3" id="KW-0479">Metal-binding</keyword>
<evidence type="ECO:0000256" key="1">
    <source>
        <dbReference type="ARBA" id="ARBA00022448"/>
    </source>
</evidence>
<evidence type="ECO:0000256" key="9">
    <source>
        <dbReference type="SAM" id="MobiDB-lite"/>
    </source>
</evidence>
<evidence type="ECO:0000256" key="3">
    <source>
        <dbReference type="ARBA" id="ARBA00022723"/>
    </source>
</evidence>
<evidence type="ECO:0000313" key="12">
    <source>
        <dbReference type="Proteomes" id="UP001548713"/>
    </source>
</evidence>
<dbReference type="InterPro" id="IPR041854">
    <property type="entry name" value="BFD-like_2Fe2S-bd_dom_sf"/>
</dbReference>
<dbReference type="Proteomes" id="UP001548713">
    <property type="component" value="Unassembled WGS sequence"/>
</dbReference>
<evidence type="ECO:0000256" key="4">
    <source>
        <dbReference type="ARBA" id="ARBA00022982"/>
    </source>
</evidence>
<evidence type="ECO:0000256" key="5">
    <source>
        <dbReference type="ARBA" id="ARBA00023004"/>
    </source>
</evidence>
<feature type="domain" description="BFD-like [2Fe-2S]-binding" evidence="10">
    <location>
        <begin position="2"/>
        <end position="51"/>
    </location>
</feature>
<dbReference type="InterPro" id="IPR052371">
    <property type="entry name" value="BFD-associated_ferredoxin"/>
</dbReference>
<comment type="similarity">
    <text evidence="8">Belongs to the Bfd family.</text>
</comment>
<dbReference type="Pfam" id="PF04324">
    <property type="entry name" value="Fer2_BFD"/>
    <property type="match status" value="1"/>
</dbReference>
<evidence type="ECO:0000256" key="8">
    <source>
        <dbReference type="ARBA" id="ARBA00046332"/>
    </source>
</evidence>
<dbReference type="PANTHER" id="PTHR37424:SF1">
    <property type="entry name" value="BACTERIOFERRITIN-ASSOCIATED FERREDOXIN"/>
    <property type="match status" value="1"/>
</dbReference>
<name>A0ABV2D1M5_9SPHN</name>
<evidence type="ECO:0000256" key="7">
    <source>
        <dbReference type="ARBA" id="ARBA00039386"/>
    </source>
</evidence>
<dbReference type="Gene3D" id="1.10.10.1100">
    <property type="entry name" value="BFD-like [2Fe-2S]-binding domain"/>
    <property type="match status" value="1"/>
</dbReference>
<keyword evidence="1" id="KW-0813">Transport</keyword>
<evidence type="ECO:0000256" key="2">
    <source>
        <dbReference type="ARBA" id="ARBA00022714"/>
    </source>
</evidence>
<organism evidence="11 12">
    <name type="scientific">Novosphingobium kalidii</name>
    <dbReference type="NCBI Taxonomy" id="3230299"/>
    <lineage>
        <taxon>Bacteria</taxon>
        <taxon>Pseudomonadati</taxon>
        <taxon>Pseudomonadota</taxon>
        <taxon>Alphaproteobacteria</taxon>
        <taxon>Sphingomonadales</taxon>
        <taxon>Sphingomonadaceae</taxon>
        <taxon>Novosphingobium</taxon>
    </lineage>
</organism>
<dbReference type="RefSeq" id="WP_353984004.1">
    <property type="nucleotide sequence ID" value="NZ_JBEWLY010000013.1"/>
</dbReference>
<protein>
    <recommendedName>
        <fullName evidence="7">Bacterioferritin-associated ferredoxin</fullName>
    </recommendedName>
</protein>
<keyword evidence="12" id="KW-1185">Reference proteome</keyword>
<proteinExistence type="inferred from homology"/>
<keyword evidence="5" id="KW-0408">Iron</keyword>
<reference evidence="11 12" key="1">
    <citation type="submission" date="2024-07" db="EMBL/GenBank/DDBJ databases">
        <title>Novosphingobium kalidii RD2P27.</title>
        <authorList>
            <person name="Sun J.-Q."/>
        </authorList>
    </citation>
    <scope>NUCLEOTIDE SEQUENCE [LARGE SCALE GENOMIC DNA]</scope>
    <source>
        <strain evidence="11 12">RD2P27</strain>
    </source>
</reference>
<accession>A0ABV2D1M5</accession>
<keyword evidence="2" id="KW-0001">2Fe-2S</keyword>
<dbReference type="EMBL" id="JBEWLY010000013">
    <property type="protein sequence ID" value="MET1755554.1"/>
    <property type="molecule type" value="Genomic_DNA"/>
</dbReference>
<evidence type="ECO:0000256" key="6">
    <source>
        <dbReference type="ARBA" id="ARBA00023014"/>
    </source>
</evidence>
<gene>
    <name evidence="11" type="ORF">ABVV53_08800</name>
</gene>
<comment type="caution">
    <text evidence="11">The sequence shown here is derived from an EMBL/GenBank/DDBJ whole genome shotgun (WGS) entry which is preliminary data.</text>
</comment>